<feature type="transmembrane region" description="Helical" evidence="7">
    <location>
        <begin position="263"/>
        <end position="285"/>
    </location>
</feature>
<dbReference type="InterPro" id="IPR044049">
    <property type="entry name" value="EccD_transm"/>
</dbReference>
<dbReference type="AlphaFoldDB" id="A0A7Z0ET97"/>
<gene>
    <name evidence="9" type="ORF">HNR10_005779</name>
</gene>
<keyword evidence="10" id="KW-1185">Reference proteome</keyword>
<evidence type="ECO:0000256" key="1">
    <source>
        <dbReference type="ARBA" id="ARBA00004651"/>
    </source>
</evidence>
<dbReference type="GO" id="GO:0005886">
    <property type="term" value="C:plasma membrane"/>
    <property type="evidence" value="ECO:0007669"/>
    <property type="project" value="UniProtKB-SubCell"/>
</dbReference>
<feature type="transmembrane region" description="Helical" evidence="7">
    <location>
        <begin position="237"/>
        <end position="257"/>
    </location>
</feature>
<evidence type="ECO:0000256" key="4">
    <source>
        <dbReference type="ARBA" id="ARBA00022692"/>
    </source>
</evidence>
<feature type="transmembrane region" description="Helical" evidence="7">
    <location>
        <begin position="349"/>
        <end position="364"/>
    </location>
</feature>
<dbReference type="PIRSF" id="PIRSF017804">
    <property type="entry name" value="Secretion_EccD1"/>
    <property type="match status" value="1"/>
</dbReference>
<feature type="transmembrane region" description="Helical" evidence="7">
    <location>
        <begin position="210"/>
        <end position="230"/>
    </location>
</feature>
<keyword evidence="5 7" id="KW-1133">Transmembrane helix</keyword>
<comment type="similarity">
    <text evidence="2">Belongs to the EccD/Snm4 family.</text>
</comment>
<evidence type="ECO:0000256" key="7">
    <source>
        <dbReference type="SAM" id="Phobius"/>
    </source>
</evidence>
<keyword evidence="6 7" id="KW-0472">Membrane</keyword>
<dbReference type="RefSeq" id="WP_179828997.1">
    <property type="nucleotide sequence ID" value="NZ_JACCFS010000001.1"/>
</dbReference>
<feature type="transmembrane region" description="Helical" evidence="7">
    <location>
        <begin position="177"/>
        <end position="198"/>
    </location>
</feature>
<evidence type="ECO:0000313" key="10">
    <source>
        <dbReference type="Proteomes" id="UP000572051"/>
    </source>
</evidence>
<dbReference type="Pfam" id="PF19053">
    <property type="entry name" value="EccD"/>
    <property type="match status" value="1"/>
</dbReference>
<dbReference type="InterPro" id="IPR024962">
    <property type="entry name" value="YukD-like"/>
</dbReference>
<keyword evidence="4 7" id="KW-0812">Transmembrane</keyword>
<evidence type="ECO:0000259" key="8">
    <source>
        <dbReference type="Pfam" id="PF19053"/>
    </source>
</evidence>
<comment type="subcellular location">
    <subcellularLocation>
        <location evidence="1">Cell membrane</location>
        <topology evidence="1">Multi-pass membrane protein</topology>
    </subcellularLocation>
</comment>
<evidence type="ECO:0000256" key="6">
    <source>
        <dbReference type="ARBA" id="ARBA00023136"/>
    </source>
</evidence>
<evidence type="ECO:0000256" key="2">
    <source>
        <dbReference type="ARBA" id="ARBA00006162"/>
    </source>
</evidence>
<feature type="transmembrane region" description="Helical" evidence="7">
    <location>
        <begin position="127"/>
        <end position="145"/>
    </location>
</feature>
<protein>
    <submittedName>
        <fullName evidence="9">Type VII secretion integral membrane protein EccD</fullName>
    </submittedName>
</protein>
<dbReference type="EMBL" id="JACCFS010000001">
    <property type="protein sequence ID" value="NYJ37898.1"/>
    <property type="molecule type" value="Genomic_DNA"/>
</dbReference>
<organism evidence="9 10">
    <name type="scientific">Nocardiopsis aegyptia</name>
    <dbReference type="NCBI Taxonomy" id="220378"/>
    <lineage>
        <taxon>Bacteria</taxon>
        <taxon>Bacillati</taxon>
        <taxon>Actinomycetota</taxon>
        <taxon>Actinomycetes</taxon>
        <taxon>Streptosporangiales</taxon>
        <taxon>Nocardiopsidaceae</taxon>
        <taxon>Nocardiopsis</taxon>
    </lineage>
</organism>
<dbReference type="InterPro" id="IPR006707">
    <property type="entry name" value="T7SS_EccD"/>
</dbReference>
<proteinExistence type="inferred from homology"/>
<accession>A0A7Z0ET97</accession>
<dbReference type="Pfam" id="PF08817">
    <property type="entry name" value="YukD"/>
    <property type="match status" value="1"/>
</dbReference>
<dbReference type="Proteomes" id="UP000572051">
    <property type="component" value="Unassembled WGS sequence"/>
</dbReference>
<reference evidence="9 10" key="1">
    <citation type="submission" date="2020-07" db="EMBL/GenBank/DDBJ databases">
        <title>Sequencing the genomes of 1000 actinobacteria strains.</title>
        <authorList>
            <person name="Klenk H.-P."/>
        </authorList>
    </citation>
    <scope>NUCLEOTIDE SEQUENCE [LARGE SCALE GENOMIC DNA]</scope>
    <source>
        <strain evidence="9 10">DSM 44442</strain>
    </source>
</reference>
<keyword evidence="3" id="KW-1003">Cell membrane</keyword>
<evidence type="ECO:0000313" key="9">
    <source>
        <dbReference type="EMBL" id="NYJ37898.1"/>
    </source>
</evidence>
<feature type="transmembrane region" description="Helical" evidence="7">
    <location>
        <begin position="435"/>
        <end position="461"/>
    </location>
</feature>
<sequence>MSDSSAPDLCRLAVRAPDRTFEIAVPSDVPLAELLPTIVLYAEGDSGEDLDEGGLEHDGWVLQQLGSPALEEDGTVQTLGLFDGETLYLRPRRDQLPPIHFDDLIDGVATGMAERRDAWRPTYTRRLLHGLGLFTLFTGFVILAMSGLNGLTALLAAGAAVILLLGAAAASRAMGDLAAATGLAAAAVLYMGLAGAAIPTGDPGVPLLGARVLSACMAGAGATVLGLAAVAGSVPFFAGLIVFEVFGVASAAALMLAPGLTMTGIAGGAAALAILLGTFAPALGFRISGLRLPPLPSNTQQLQDAIDPHPARDVLDRTALADGYQGAVLAATGVVQAVCLFILALGSGWLPVTLGLVVAVILLLQSRGLASARHKLYLTVPAGTGIALVVVAAVADTTLLWRLLALLGVLAVAAALTVLAWAVPGKRGLPHWGRAAEIIQLLAAIAMVCLVLGNFGLFGLLRGIGG</sequence>
<feature type="domain" description="EccD-like transmembrane" evidence="8">
    <location>
        <begin position="124"/>
        <end position="464"/>
    </location>
</feature>
<comment type="caution">
    <text evidence="9">The sequence shown here is derived from an EMBL/GenBank/DDBJ whole genome shotgun (WGS) entry which is preliminary data.</text>
</comment>
<evidence type="ECO:0000256" key="5">
    <source>
        <dbReference type="ARBA" id="ARBA00022989"/>
    </source>
</evidence>
<name>A0A7Z0ET97_9ACTN</name>
<evidence type="ECO:0000256" key="3">
    <source>
        <dbReference type="ARBA" id="ARBA00022475"/>
    </source>
</evidence>
<dbReference type="NCBIfam" id="TIGR03920">
    <property type="entry name" value="T7SS_EccD"/>
    <property type="match status" value="1"/>
</dbReference>
<dbReference type="Gene3D" id="3.10.20.90">
    <property type="entry name" value="Phosphatidylinositol 3-kinase Catalytic Subunit, Chain A, domain 1"/>
    <property type="match status" value="1"/>
</dbReference>
<feature type="transmembrane region" description="Helical" evidence="7">
    <location>
        <begin position="151"/>
        <end position="170"/>
    </location>
</feature>
<feature type="transmembrane region" description="Helical" evidence="7">
    <location>
        <begin position="376"/>
        <end position="395"/>
    </location>
</feature>
<feature type="transmembrane region" description="Helical" evidence="7">
    <location>
        <begin position="401"/>
        <end position="423"/>
    </location>
</feature>